<accession>A0A8T0FDL4</accession>
<reference evidence="1" key="1">
    <citation type="journal article" date="2020" name="bioRxiv">
        <title>Chromosome-level reference genome of the European wasp spider Argiope bruennichi: a resource for studies on range expansion and evolutionary adaptation.</title>
        <authorList>
            <person name="Sheffer M.M."/>
            <person name="Hoppe A."/>
            <person name="Krehenwinkel H."/>
            <person name="Uhl G."/>
            <person name="Kuss A.W."/>
            <person name="Jensen L."/>
            <person name="Jensen C."/>
            <person name="Gillespie R.G."/>
            <person name="Hoff K.J."/>
            <person name="Prost S."/>
        </authorList>
    </citation>
    <scope>NUCLEOTIDE SEQUENCE</scope>
</reference>
<protein>
    <submittedName>
        <fullName evidence="1">Uncharacterized protein</fullName>
    </submittedName>
</protein>
<proteinExistence type="predicted"/>
<comment type="caution">
    <text evidence="1">The sequence shown here is derived from an EMBL/GenBank/DDBJ whole genome shotgun (WGS) entry which is preliminary data.</text>
</comment>
<evidence type="ECO:0000313" key="1">
    <source>
        <dbReference type="EMBL" id="KAF8789001.1"/>
    </source>
</evidence>
<organism evidence="1 2">
    <name type="scientific">Argiope bruennichi</name>
    <name type="common">Wasp spider</name>
    <name type="synonym">Aranea bruennichi</name>
    <dbReference type="NCBI Taxonomy" id="94029"/>
    <lineage>
        <taxon>Eukaryota</taxon>
        <taxon>Metazoa</taxon>
        <taxon>Ecdysozoa</taxon>
        <taxon>Arthropoda</taxon>
        <taxon>Chelicerata</taxon>
        <taxon>Arachnida</taxon>
        <taxon>Araneae</taxon>
        <taxon>Araneomorphae</taxon>
        <taxon>Entelegynae</taxon>
        <taxon>Araneoidea</taxon>
        <taxon>Araneidae</taxon>
        <taxon>Argiope</taxon>
    </lineage>
</organism>
<name>A0A8T0FDL4_ARGBR</name>
<evidence type="ECO:0000313" key="2">
    <source>
        <dbReference type="Proteomes" id="UP000807504"/>
    </source>
</evidence>
<reference evidence="1" key="2">
    <citation type="submission" date="2020-06" db="EMBL/GenBank/DDBJ databases">
        <authorList>
            <person name="Sheffer M."/>
        </authorList>
    </citation>
    <scope>NUCLEOTIDE SEQUENCE</scope>
</reference>
<sequence length="142" mass="16259">MNRLLETEPVKSYFSLKRLQTLYDESEISIRNLNSMGIASGNYGHLLLPILLKQLPQDLVIEFHRKRDSTKIGDVNELIKLIKFEIETRESANIVTGHSQKVPEIPRHPPRNSSYHRQSKFENKLSSSAALNTIVKSVCVFL</sequence>
<keyword evidence="2" id="KW-1185">Reference proteome</keyword>
<dbReference type="EMBL" id="JABXBU010000012">
    <property type="protein sequence ID" value="KAF8789001.1"/>
    <property type="molecule type" value="Genomic_DNA"/>
</dbReference>
<gene>
    <name evidence="1" type="ORF">HNY73_006983</name>
</gene>
<dbReference type="AlphaFoldDB" id="A0A8T0FDL4"/>
<dbReference type="Proteomes" id="UP000807504">
    <property type="component" value="Unassembled WGS sequence"/>
</dbReference>